<keyword evidence="3" id="KW-0503">Monooxygenase</keyword>
<proteinExistence type="predicted"/>
<dbReference type="InterPro" id="IPR003430">
    <property type="entry name" value="Phenol_Hydrox"/>
</dbReference>
<dbReference type="SUPFAM" id="SSF47240">
    <property type="entry name" value="Ferritin-like"/>
    <property type="match status" value="1"/>
</dbReference>
<dbReference type="InterPro" id="IPR009078">
    <property type="entry name" value="Ferritin-like_SF"/>
</dbReference>
<dbReference type="Pfam" id="PF02332">
    <property type="entry name" value="Phenol_Hydrox"/>
    <property type="match status" value="1"/>
</dbReference>
<evidence type="ECO:0000256" key="4">
    <source>
        <dbReference type="ARBA" id="ARBA00048941"/>
    </source>
</evidence>
<evidence type="ECO:0000256" key="2">
    <source>
        <dbReference type="ARBA" id="ARBA00023002"/>
    </source>
</evidence>
<sequence>MLVYSRVLDEAAPEAFVLADDDPTIADLLAEVGASRAAQGRLIELDLDGVVPGTKLRDLGIGDGDLVTVRATGEPAFDTAPTPKPTIDVDTLRQPASKRRLNEYEEVTRLLQWHEPFHIDGGRPAQKVWADDSTTLRCSDWEAYRTPDKLYYRTYTTRQARAGRSVATAFEFAEHDKQLASVDPARIELLRNVVGVLQYPDWGLCVTHQQTTRFALSSWIAGATSFMMFDELRHAQLYGRLALAYGEHHDGFDDPRPAWMEASRFQPTRRIIEEIMATLDWGKAIVLADLIVEPLHTAAAHGLLTTCSLAAGDGLTPFVCRSIEDDKVRHRESAVAFLRLLTDDTAHAEHNRALINDWVTDLLPRAYAAAITLLGDDTASDPDEALAEAATWINAQFTDAGIVTPTVGPVKVEVPA</sequence>
<keyword evidence="6" id="KW-1185">Reference proteome</keyword>
<dbReference type="AlphaFoldDB" id="A0A1X0BAA3"/>
<name>A0A1X0BAA3_9MYCO</name>
<dbReference type="EMBL" id="MVHF01000002">
    <property type="protein sequence ID" value="ORA39257.1"/>
    <property type="molecule type" value="Genomic_DNA"/>
</dbReference>
<evidence type="ECO:0000256" key="1">
    <source>
        <dbReference type="ARBA" id="ARBA00012710"/>
    </source>
</evidence>
<comment type="caution">
    <text evidence="5">The sequence shown here is derived from an EMBL/GenBank/DDBJ whole genome shotgun (WGS) entry which is preliminary data.</text>
</comment>
<gene>
    <name evidence="5" type="ORF">BST13_03055</name>
</gene>
<accession>A0A1X0BAA3</accession>
<dbReference type="Proteomes" id="UP000192448">
    <property type="component" value="Unassembled WGS sequence"/>
</dbReference>
<dbReference type="GO" id="GO:0004497">
    <property type="term" value="F:monooxygenase activity"/>
    <property type="evidence" value="ECO:0007669"/>
    <property type="project" value="UniProtKB-KW"/>
</dbReference>
<protein>
    <recommendedName>
        <fullName evidence="1">propane 2-monooxygenase</fullName>
        <ecNumber evidence="1">1.14.13.227</ecNumber>
    </recommendedName>
</protein>
<evidence type="ECO:0000256" key="3">
    <source>
        <dbReference type="ARBA" id="ARBA00023033"/>
    </source>
</evidence>
<dbReference type="InterPro" id="IPR012348">
    <property type="entry name" value="RNR-like"/>
</dbReference>
<dbReference type="STRING" id="1927124.BST13_03055"/>
<dbReference type="Gene3D" id="1.10.620.20">
    <property type="entry name" value="Ribonucleotide Reductase, subunit A"/>
    <property type="match status" value="1"/>
</dbReference>
<keyword evidence="2" id="KW-0560">Oxidoreductase</keyword>
<dbReference type="EC" id="1.14.13.227" evidence="1"/>
<dbReference type="OrthoDB" id="9806768at2"/>
<organism evidence="5 6">
    <name type="scientific">Mycobacterium aquaticum</name>
    <dbReference type="NCBI Taxonomy" id="1927124"/>
    <lineage>
        <taxon>Bacteria</taxon>
        <taxon>Bacillati</taxon>
        <taxon>Actinomycetota</taxon>
        <taxon>Actinomycetes</taxon>
        <taxon>Mycobacteriales</taxon>
        <taxon>Mycobacteriaceae</taxon>
        <taxon>Mycobacterium</taxon>
    </lineage>
</organism>
<reference evidence="5 6" key="1">
    <citation type="submission" date="2017-02" db="EMBL/GenBank/DDBJ databases">
        <title>The new phylogeny of genus Mycobacterium.</title>
        <authorList>
            <person name="Tortoli E."/>
            <person name="Trovato A."/>
            <person name="Cirillo D.M."/>
        </authorList>
    </citation>
    <scope>NUCLEOTIDE SEQUENCE [LARGE SCALE GENOMIC DNA]</scope>
    <source>
        <strain evidence="5 6">RW6</strain>
    </source>
</reference>
<evidence type="ECO:0000313" key="5">
    <source>
        <dbReference type="EMBL" id="ORA39257.1"/>
    </source>
</evidence>
<dbReference type="RefSeq" id="WP_083160479.1">
    <property type="nucleotide sequence ID" value="NZ_MVHF01000002.1"/>
</dbReference>
<comment type="catalytic activity">
    <reaction evidence="4">
        <text>propane + NADH + O2 + H(+) = propan-2-ol + NAD(+) + H2O</text>
        <dbReference type="Rhea" id="RHEA:49992"/>
        <dbReference type="ChEBI" id="CHEBI:15377"/>
        <dbReference type="ChEBI" id="CHEBI:15378"/>
        <dbReference type="ChEBI" id="CHEBI:15379"/>
        <dbReference type="ChEBI" id="CHEBI:17824"/>
        <dbReference type="ChEBI" id="CHEBI:32879"/>
        <dbReference type="ChEBI" id="CHEBI:57540"/>
        <dbReference type="ChEBI" id="CHEBI:57945"/>
        <dbReference type="EC" id="1.14.13.227"/>
    </reaction>
</comment>
<evidence type="ECO:0000313" key="6">
    <source>
        <dbReference type="Proteomes" id="UP000192448"/>
    </source>
</evidence>